<comment type="caution">
    <text evidence="2">The sequence shown here is derived from an EMBL/GenBank/DDBJ whole genome shotgun (WGS) entry which is preliminary data.</text>
</comment>
<gene>
    <name evidence="2" type="ORF">Slati_2755200</name>
</gene>
<feature type="chain" id="PRO_5043968782" evidence="1">
    <location>
        <begin position="23"/>
        <end position="211"/>
    </location>
</feature>
<name>A0AAW2VX10_9LAMI</name>
<reference evidence="2" key="1">
    <citation type="submission" date="2020-06" db="EMBL/GenBank/DDBJ databases">
        <authorList>
            <person name="Li T."/>
            <person name="Hu X."/>
            <person name="Zhang T."/>
            <person name="Song X."/>
            <person name="Zhang H."/>
            <person name="Dai N."/>
            <person name="Sheng W."/>
            <person name="Hou X."/>
            <person name="Wei L."/>
        </authorList>
    </citation>
    <scope>NUCLEOTIDE SEQUENCE</scope>
    <source>
        <strain evidence="2">KEN1</strain>
        <tissue evidence="2">Leaf</tissue>
    </source>
</reference>
<protein>
    <submittedName>
        <fullName evidence="2">F-box protein PP2-B11</fullName>
    </submittedName>
</protein>
<dbReference type="EMBL" id="JACGWN010000009">
    <property type="protein sequence ID" value="KAL0434209.1"/>
    <property type="molecule type" value="Genomic_DNA"/>
</dbReference>
<dbReference type="Pfam" id="PF14299">
    <property type="entry name" value="PP2"/>
    <property type="match status" value="1"/>
</dbReference>
<evidence type="ECO:0000256" key="1">
    <source>
        <dbReference type="SAM" id="SignalP"/>
    </source>
</evidence>
<dbReference type="AlphaFoldDB" id="A0AAW2VX10"/>
<reference evidence="2" key="2">
    <citation type="journal article" date="2024" name="Plant">
        <title>Genomic evolution and insights into agronomic trait innovations of Sesamum species.</title>
        <authorList>
            <person name="Miao H."/>
            <person name="Wang L."/>
            <person name="Qu L."/>
            <person name="Liu H."/>
            <person name="Sun Y."/>
            <person name="Le M."/>
            <person name="Wang Q."/>
            <person name="Wei S."/>
            <person name="Zheng Y."/>
            <person name="Lin W."/>
            <person name="Duan Y."/>
            <person name="Cao H."/>
            <person name="Xiong S."/>
            <person name="Wang X."/>
            <person name="Wei L."/>
            <person name="Li C."/>
            <person name="Ma Q."/>
            <person name="Ju M."/>
            <person name="Zhao R."/>
            <person name="Li G."/>
            <person name="Mu C."/>
            <person name="Tian Q."/>
            <person name="Mei H."/>
            <person name="Zhang T."/>
            <person name="Gao T."/>
            <person name="Zhang H."/>
        </authorList>
    </citation>
    <scope>NUCLEOTIDE SEQUENCE</scope>
    <source>
        <strain evidence="2">KEN1</strain>
    </source>
</reference>
<evidence type="ECO:0000313" key="2">
    <source>
        <dbReference type="EMBL" id="KAL0434209.1"/>
    </source>
</evidence>
<accession>A0AAW2VX10</accession>
<dbReference type="PANTHER" id="PTHR32278:SF116">
    <property type="entry name" value="F-BOX PROTEIN PP2-B10-LIKE"/>
    <property type="match status" value="1"/>
</dbReference>
<sequence length="211" mass="24198">MGHLQYTNFLLRVYHILLASMAAPEYVILSHDERTGKTSCIVGARGLIITWGDTSKYWEWRSDASSSFQEVAKLKSVWWLDIRGRINTTMLSPHTLYSALLVFKLADQYSGLEQNNASVRFVNFQSDEEAERRALTVHLQDVENDWDDGEVEGRLFQTVNQSQVKRGLIVEGIEFRPVLNKILFLDRRTGKMCYLVGARGLTISWGDNSEY</sequence>
<feature type="signal peptide" evidence="1">
    <location>
        <begin position="1"/>
        <end position="22"/>
    </location>
</feature>
<keyword evidence="1" id="KW-0732">Signal</keyword>
<organism evidence="2">
    <name type="scientific">Sesamum latifolium</name>
    <dbReference type="NCBI Taxonomy" id="2727402"/>
    <lineage>
        <taxon>Eukaryota</taxon>
        <taxon>Viridiplantae</taxon>
        <taxon>Streptophyta</taxon>
        <taxon>Embryophyta</taxon>
        <taxon>Tracheophyta</taxon>
        <taxon>Spermatophyta</taxon>
        <taxon>Magnoliopsida</taxon>
        <taxon>eudicotyledons</taxon>
        <taxon>Gunneridae</taxon>
        <taxon>Pentapetalae</taxon>
        <taxon>asterids</taxon>
        <taxon>lamiids</taxon>
        <taxon>Lamiales</taxon>
        <taxon>Pedaliaceae</taxon>
        <taxon>Sesamum</taxon>
    </lineage>
</organism>
<dbReference type="PANTHER" id="PTHR32278">
    <property type="entry name" value="F-BOX DOMAIN-CONTAINING PROTEIN"/>
    <property type="match status" value="1"/>
</dbReference>
<dbReference type="InterPro" id="IPR025886">
    <property type="entry name" value="PP2-like"/>
</dbReference>
<proteinExistence type="predicted"/>